<protein>
    <recommendedName>
        <fullName evidence="8">DUF7918 domain-containing protein</fullName>
    </recommendedName>
</protein>
<dbReference type="Pfam" id="PF03649">
    <property type="entry name" value="UPF0014"/>
    <property type="match status" value="1"/>
</dbReference>
<keyword evidence="5 7" id="KW-0472">Membrane</keyword>
<evidence type="ECO:0000259" key="8">
    <source>
        <dbReference type="Pfam" id="PF25534"/>
    </source>
</evidence>
<reference evidence="9" key="1">
    <citation type="submission" date="2021-10" db="EMBL/GenBank/DDBJ databases">
        <title>De novo Genome Assembly of Clathrus columnatus (Basidiomycota, Fungi) Using Illumina and Nanopore Sequence Data.</title>
        <authorList>
            <person name="Ogiso-Tanaka E."/>
            <person name="Itagaki H."/>
            <person name="Hosoya T."/>
            <person name="Hosaka K."/>
        </authorList>
    </citation>
    <scope>NUCLEOTIDE SEQUENCE</scope>
    <source>
        <strain evidence="9">MO-923</strain>
    </source>
</reference>
<feature type="region of interest" description="Disordered" evidence="6">
    <location>
        <begin position="228"/>
        <end position="306"/>
    </location>
</feature>
<accession>A0AAV5A6T4</accession>
<feature type="transmembrane region" description="Helical" evidence="7">
    <location>
        <begin position="419"/>
        <end position="441"/>
    </location>
</feature>
<name>A0AAV5A6T4_9AGAM</name>
<evidence type="ECO:0000256" key="4">
    <source>
        <dbReference type="ARBA" id="ARBA00022989"/>
    </source>
</evidence>
<feature type="region of interest" description="Disordered" evidence="6">
    <location>
        <begin position="581"/>
        <end position="605"/>
    </location>
</feature>
<feature type="transmembrane region" description="Helical" evidence="7">
    <location>
        <begin position="334"/>
        <end position="352"/>
    </location>
</feature>
<proteinExistence type="inferred from homology"/>
<dbReference type="Pfam" id="PF25534">
    <property type="entry name" value="DUF7918"/>
    <property type="match status" value="1"/>
</dbReference>
<evidence type="ECO:0000256" key="7">
    <source>
        <dbReference type="SAM" id="Phobius"/>
    </source>
</evidence>
<gene>
    <name evidence="9" type="ORF">Clacol_002567</name>
</gene>
<dbReference type="InterPro" id="IPR057678">
    <property type="entry name" value="DUF7918"/>
</dbReference>
<sequence>MATELSHRGFSTWISVNGDPVPVYNIQTEGSRCTGWIPSEVGKHFSVCWKNKSGDRIATSGHVFVDGRDVASAIMRPGRSIPVERAGMKTSSRRIKPFKFSVLTLTDDDSVADIHDPSLEHMGTIRLEISQVKLGSEIQFKGYRAEEHCAVHEKAKKLGAHCTSFGPGQRTDSTRTVAITTIPYDENRPGPYLTFVFIYRSPGLAMGIFNEGKAQSLTGISNEIVVISDSEDEDQEPVRKRPRLSSSNERKPKQPEERHPELSNNEVSPENGENRRENQQQEDIHEFPRMRNPERKEPRTEGHNPGVYSLICCEKTNSQPVTTMDTPSSSKTNLTWGSIGTAFGFIAFDALISRAARGGFNTMCSTTWLSWINPPECIRDKEYLFPAILIAMLVSTIPISIIATSFIMSVKPLWKPDEYIPIVGMLAGASISSIIIAVNDIMKEFHENRDRVETYLAFGASRLEVAIPIAQQALQLALMPPVNQMSVLGIISIPGMMTGAILGGSSVEQAAKLQSEVVIMFCISASTALASIVSATSSLFILIDRQHRVRPDRLDAREHIIWRTRDNIIQRVASAFKRLLKKSQHSSRPSGSREERQGLLEGPSS</sequence>
<evidence type="ECO:0000313" key="10">
    <source>
        <dbReference type="Proteomes" id="UP001050691"/>
    </source>
</evidence>
<comment type="subcellular location">
    <subcellularLocation>
        <location evidence="1">Membrane</location>
        <topology evidence="1">Multi-pass membrane protein</topology>
    </subcellularLocation>
</comment>
<dbReference type="EMBL" id="BPWL01000003">
    <property type="protein sequence ID" value="GJJ08353.1"/>
    <property type="molecule type" value="Genomic_DNA"/>
</dbReference>
<evidence type="ECO:0000256" key="2">
    <source>
        <dbReference type="ARBA" id="ARBA00005268"/>
    </source>
</evidence>
<evidence type="ECO:0000256" key="3">
    <source>
        <dbReference type="ARBA" id="ARBA00022692"/>
    </source>
</evidence>
<dbReference type="GO" id="GO:0005886">
    <property type="term" value="C:plasma membrane"/>
    <property type="evidence" value="ECO:0007669"/>
    <property type="project" value="TreeGrafter"/>
</dbReference>
<feature type="domain" description="DUF7918" evidence="8">
    <location>
        <begin position="13"/>
        <end position="201"/>
    </location>
</feature>
<feature type="compositionally biased region" description="Basic and acidic residues" evidence="6">
    <location>
        <begin position="272"/>
        <end position="302"/>
    </location>
</feature>
<evidence type="ECO:0000256" key="1">
    <source>
        <dbReference type="ARBA" id="ARBA00004141"/>
    </source>
</evidence>
<evidence type="ECO:0000256" key="6">
    <source>
        <dbReference type="SAM" id="MobiDB-lite"/>
    </source>
</evidence>
<keyword evidence="10" id="KW-1185">Reference proteome</keyword>
<dbReference type="InterPro" id="IPR005226">
    <property type="entry name" value="UPF0014_fam"/>
</dbReference>
<keyword evidence="3 7" id="KW-0812">Transmembrane</keyword>
<dbReference type="PANTHER" id="PTHR30028:SF0">
    <property type="entry name" value="PROTEIN ALUMINUM SENSITIVE 3"/>
    <property type="match status" value="1"/>
</dbReference>
<dbReference type="PANTHER" id="PTHR30028">
    <property type="entry name" value="UPF0014 INNER MEMBRANE PROTEIN YBBM-RELATED"/>
    <property type="match status" value="1"/>
</dbReference>
<feature type="transmembrane region" description="Helical" evidence="7">
    <location>
        <begin position="383"/>
        <end position="407"/>
    </location>
</feature>
<evidence type="ECO:0000313" key="9">
    <source>
        <dbReference type="EMBL" id="GJJ08353.1"/>
    </source>
</evidence>
<keyword evidence="4 7" id="KW-1133">Transmembrane helix</keyword>
<feature type="compositionally biased region" description="Basic and acidic residues" evidence="6">
    <location>
        <begin position="248"/>
        <end position="261"/>
    </location>
</feature>
<feature type="transmembrane region" description="Helical" evidence="7">
    <location>
        <begin position="517"/>
        <end position="543"/>
    </location>
</feature>
<comment type="similarity">
    <text evidence="2">Belongs to the UPF0014 family.</text>
</comment>
<dbReference type="Proteomes" id="UP001050691">
    <property type="component" value="Unassembled WGS sequence"/>
</dbReference>
<evidence type="ECO:0000256" key="5">
    <source>
        <dbReference type="ARBA" id="ARBA00023136"/>
    </source>
</evidence>
<comment type="caution">
    <text evidence="9">The sequence shown here is derived from an EMBL/GenBank/DDBJ whole genome shotgun (WGS) entry which is preliminary data.</text>
</comment>
<feature type="transmembrane region" description="Helical" evidence="7">
    <location>
        <begin position="485"/>
        <end position="505"/>
    </location>
</feature>
<dbReference type="AlphaFoldDB" id="A0AAV5A6T4"/>
<organism evidence="9 10">
    <name type="scientific">Clathrus columnatus</name>
    <dbReference type="NCBI Taxonomy" id="1419009"/>
    <lineage>
        <taxon>Eukaryota</taxon>
        <taxon>Fungi</taxon>
        <taxon>Dikarya</taxon>
        <taxon>Basidiomycota</taxon>
        <taxon>Agaricomycotina</taxon>
        <taxon>Agaricomycetes</taxon>
        <taxon>Phallomycetidae</taxon>
        <taxon>Phallales</taxon>
        <taxon>Clathraceae</taxon>
        <taxon>Clathrus</taxon>
    </lineage>
</organism>